<evidence type="ECO:0000256" key="4">
    <source>
        <dbReference type="ARBA" id="ARBA00023027"/>
    </source>
</evidence>
<dbReference type="Gene3D" id="3.40.50.720">
    <property type="entry name" value="NAD(P)-binding Rossmann-like Domain"/>
    <property type="match status" value="1"/>
</dbReference>
<sequence>MDDWFDEGDFETARLVCLHEGLDHIEQIVETLHTLREELRAKEAAIFRVLKAKNMILRKAVEQANIEIKPSMQGGSVPVFQNRKNVRLNRCVQLSLLELGVEDASRSLDELATIATNHHLKRELSLARSNMMRNLGHRSIPHPPRKRNSQSPQSDMIAYLDPLYILVASGVVDDLSHIDPKCRVTSYGKDRIDEALKGVHTVVISAGVLRKPGMTRDNLLKV</sequence>
<dbReference type="AlphaFoldDB" id="A0A9P6RIE7"/>
<dbReference type="SUPFAM" id="SSF51735">
    <property type="entry name" value="NAD(P)-binding Rossmann-fold domains"/>
    <property type="match status" value="1"/>
</dbReference>
<dbReference type="OrthoDB" id="2375366at2759"/>
<dbReference type="PANTHER" id="PTHR11540:SF16">
    <property type="entry name" value="MALATE DEHYDROGENASE, MITOCHONDRIAL"/>
    <property type="match status" value="1"/>
</dbReference>
<organism evidence="6 7">
    <name type="scientific">Dissophora globulifera</name>
    <dbReference type="NCBI Taxonomy" id="979702"/>
    <lineage>
        <taxon>Eukaryota</taxon>
        <taxon>Fungi</taxon>
        <taxon>Fungi incertae sedis</taxon>
        <taxon>Mucoromycota</taxon>
        <taxon>Mortierellomycotina</taxon>
        <taxon>Mortierellomycetes</taxon>
        <taxon>Mortierellales</taxon>
        <taxon>Mortierellaceae</taxon>
        <taxon>Dissophora</taxon>
    </lineage>
</organism>
<dbReference type="Proteomes" id="UP000738325">
    <property type="component" value="Unassembled WGS sequence"/>
</dbReference>
<dbReference type="PANTHER" id="PTHR11540">
    <property type="entry name" value="MALATE AND LACTATE DEHYDROGENASE"/>
    <property type="match status" value="1"/>
</dbReference>
<keyword evidence="4" id="KW-0520">NAD</keyword>
<keyword evidence="7" id="KW-1185">Reference proteome</keyword>
<evidence type="ECO:0000313" key="7">
    <source>
        <dbReference type="Proteomes" id="UP000738325"/>
    </source>
</evidence>
<proteinExistence type="predicted"/>
<dbReference type="InterPro" id="IPR036291">
    <property type="entry name" value="NAD(P)-bd_dom_sf"/>
</dbReference>
<dbReference type="InterPro" id="IPR001236">
    <property type="entry name" value="Lactate/malate_DH_N"/>
</dbReference>
<dbReference type="EC" id="1.1.1.37" evidence="1"/>
<dbReference type="GO" id="GO:0030060">
    <property type="term" value="F:L-malate dehydrogenase (NAD+) activity"/>
    <property type="evidence" value="ECO:0007669"/>
    <property type="project" value="UniProtKB-EC"/>
</dbReference>
<accession>A0A9P6RIE7</accession>
<evidence type="ECO:0000256" key="3">
    <source>
        <dbReference type="ARBA" id="ARBA00023002"/>
    </source>
</evidence>
<dbReference type="Pfam" id="PF00056">
    <property type="entry name" value="Ldh_1_N"/>
    <property type="match status" value="1"/>
</dbReference>
<keyword evidence="2" id="KW-0816">Tricarboxylic acid cycle</keyword>
<reference evidence="6" key="1">
    <citation type="journal article" date="2020" name="Fungal Divers.">
        <title>Resolving the Mortierellaceae phylogeny through synthesis of multi-gene phylogenetics and phylogenomics.</title>
        <authorList>
            <person name="Vandepol N."/>
            <person name="Liber J."/>
            <person name="Desiro A."/>
            <person name="Na H."/>
            <person name="Kennedy M."/>
            <person name="Barry K."/>
            <person name="Grigoriev I.V."/>
            <person name="Miller A.N."/>
            <person name="O'Donnell K."/>
            <person name="Stajich J.E."/>
            <person name="Bonito G."/>
        </authorList>
    </citation>
    <scope>NUCLEOTIDE SEQUENCE</scope>
    <source>
        <strain evidence="6">REB-010B</strain>
    </source>
</reference>
<protein>
    <recommendedName>
        <fullName evidence="1">malate dehydrogenase</fullName>
        <ecNumber evidence="1">1.1.1.37</ecNumber>
    </recommendedName>
</protein>
<dbReference type="GO" id="GO:0005737">
    <property type="term" value="C:cytoplasm"/>
    <property type="evidence" value="ECO:0007669"/>
    <property type="project" value="TreeGrafter"/>
</dbReference>
<name>A0A9P6RIE7_9FUNG</name>
<comment type="caution">
    <text evidence="6">The sequence shown here is derived from an EMBL/GenBank/DDBJ whole genome shotgun (WGS) entry which is preliminary data.</text>
</comment>
<gene>
    <name evidence="6" type="ORF">BGZ99_005683</name>
</gene>
<evidence type="ECO:0000256" key="2">
    <source>
        <dbReference type="ARBA" id="ARBA00022532"/>
    </source>
</evidence>
<dbReference type="EMBL" id="JAAAIP010000370">
    <property type="protein sequence ID" value="KAG0318465.1"/>
    <property type="molecule type" value="Genomic_DNA"/>
</dbReference>
<feature type="domain" description="Lactate/malate dehydrogenase N-terminal" evidence="5">
    <location>
        <begin position="167"/>
        <end position="221"/>
    </location>
</feature>
<evidence type="ECO:0000313" key="6">
    <source>
        <dbReference type="EMBL" id="KAG0318465.1"/>
    </source>
</evidence>
<evidence type="ECO:0000256" key="1">
    <source>
        <dbReference type="ARBA" id="ARBA00012995"/>
    </source>
</evidence>
<evidence type="ECO:0000259" key="5">
    <source>
        <dbReference type="Pfam" id="PF00056"/>
    </source>
</evidence>
<keyword evidence="3" id="KW-0560">Oxidoreductase</keyword>
<dbReference type="GO" id="GO:0006099">
    <property type="term" value="P:tricarboxylic acid cycle"/>
    <property type="evidence" value="ECO:0007669"/>
    <property type="project" value="UniProtKB-KW"/>
</dbReference>